<comment type="caution">
    <text evidence="2">The sequence shown here is derived from an EMBL/GenBank/DDBJ whole genome shotgun (WGS) entry which is preliminary data.</text>
</comment>
<sequence length="71" mass="8447">MTALFSIVLMILAFQVIMFFVIRDRRKKEKASSIVEKYRIQSRSDAFRLLQDPDIPEIDRIKIEKVYHAFA</sequence>
<organism evidence="2 3">
    <name type="scientific">Fulvivirga sediminis</name>
    <dbReference type="NCBI Taxonomy" id="2803949"/>
    <lineage>
        <taxon>Bacteria</taxon>
        <taxon>Pseudomonadati</taxon>
        <taxon>Bacteroidota</taxon>
        <taxon>Cytophagia</taxon>
        <taxon>Cytophagales</taxon>
        <taxon>Fulvivirgaceae</taxon>
        <taxon>Fulvivirga</taxon>
    </lineage>
</organism>
<name>A0A937K1Z7_9BACT</name>
<keyword evidence="1" id="KW-0812">Transmembrane</keyword>
<evidence type="ECO:0000313" key="3">
    <source>
        <dbReference type="Proteomes" id="UP000659388"/>
    </source>
</evidence>
<gene>
    <name evidence="2" type="ORF">JL102_16995</name>
</gene>
<feature type="transmembrane region" description="Helical" evidence="1">
    <location>
        <begin position="6"/>
        <end position="22"/>
    </location>
</feature>
<dbReference type="AlphaFoldDB" id="A0A937K1Z7"/>
<dbReference type="Proteomes" id="UP000659388">
    <property type="component" value="Unassembled WGS sequence"/>
</dbReference>
<keyword evidence="1" id="KW-1133">Transmembrane helix</keyword>
<accession>A0A937K1Z7</accession>
<keyword evidence="1" id="KW-0472">Membrane</keyword>
<evidence type="ECO:0000256" key="1">
    <source>
        <dbReference type="SAM" id="Phobius"/>
    </source>
</evidence>
<evidence type="ECO:0000313" key="2">
    <source>
        <dbReference type="EMBL" id="MBL3657850.1"/>
    </source>
</evidence>
<reference evidence="2" key="1">
    <citation type="submission" date="2021-01" db="EMBL/GenBank/DDBJ databases">
        <title>Fulvivirga kasyanovii gen. nov., sp nov., a novel member of the phylum Bacteroidetes isolated from seawater in a mussel farm.</title>
        <authorList>
            <person name="Zhao L.-H."/>
            <person name="Wang Z.-J."/>
        </authorList>
    </citation>
    <scope>NUCLEOTIDE SEQUENCE</scope>
    <source>
        <strain evidence="2">2943</strain>
    </source>
</reference>
<dbReference type="RefSeq" id="WP_202245633.1">
    <property type="nucleotide sequence ID" value="NZ_JAESIY010000009.1"/>
</dbReference>
<proteinExistence type="predicted"/>
<keyword evidence="3" id="KW-1185">Reference proteome</keyword>
<dbReference type="EMBL" id="JAESIY010000009">
    <property type="protein sequence ID" value="MBL3657850.1"/>
    <property type="molecule type" value="Genomic_DNA"/>
</dbReference>
<protein>
    <submittedName>
        <fullName evidence="2">Uncharacterized protein</fullName>
    </submittedName>
</protein>